<keyword evidence="4" id="KW-1185">Reference proteome</keyword>
<dbReference type="Proteomes" id="UP000308197">
    <property type="component" value="Unassembled WGS sequence"/>
</dbReference>
<feature type="domain" description="Fungal-type protein kinase" evidence="2">
    <location>
        <begin position="210"/>
        <end position="581"/>
    </location>
</feature>
<dbReference type="EMBL" id="ML211067">
    <property type="protein sequence ID" value="TFK89731.1"/>
    <property type="molecule type" value="Genomic_DNA"/>
</dbReference>
<feature type="compositionally biased region" description="Acidic residues" evidence="1">
    <location>
        <begin position="652"/>
        <end position="661"/>
    </location>
</feature>
<proteinExistence type="predicted"/>
<feature type="compositionally biased region" description="Low complexity" evidence="1">
    <location>
        <begin position="801"/>
        <end position="814"/>
    </location>
</feature>
<sequence>MAIEQPASPPNHYVYDVPVAVDQDMESLYSAEALGQNVKDSKRFILGPMPVSEFLRRFLKVDGLKDMPKDKNLKKIFSGVPDTQKNVSAEQIYEPLLKALSENDLCPGFVFRQESGPPSPAPRKLSRTKPRICCYAAENLEIIEGASTTSRPELGHAELFIDISYTHPHSDYFSSSDHRAWDGSQELLGLGTDSEVLKEFHDMAWGPHISYVTEVFARQHRSFFFTVAFAGHYGRLFRWDRAGCIVTERFDIRTQPELLCDFLRRFSKMSRIARGHDATVVAATAEEEVAFREAVAQHVKAQLGVEGAELQQAVAEHYLPGRVSAMHVLEQGSVATPKTVHRYLVSRPVISPQFLHGRGTRGFWAVDASTNQVAFLKDTWRFTGSHLEGDVLEEMNAKNVRNIPSLLCHGEVPDVLPIDRKRRPEFKEFQSTQTDEYGHEPWVRLVHKQTVSVAKLVHYRVVLGTVGYSLKHLKGTEELLHATFDVLHAMADARNKVSRIHRDLSMGNIMLVAEEGRTSRRGYLIDWEASCEVDDAGASVHTDRPGTWEYMSLATMDQADAGKDNKQTLEDDMESLLYVIIHCGLLWLPHDLSDSELNATITMFFTARNVPLSDTAAIRQEAMARGIRPMEIGCGLKHWLFDLLDYFSGFEPPEDEGEDGEPPAAGEGDGEPPKNTHEWNIENLEKFCEEFLRTHTLGRDDRVVHNHPRAIRALPAAEDTTPPQLETAATGPSDPTPSPSPSSIVKGKRRAEEPGPSGDPDAPAQPDQKRARREDAPSPSAEAPASVPLPHTSGRTSQVSAPLAARPEAKAAAPGPLPSSTSPDRPEDESSGHSDTDSPGADSGGKFPCAGRRKMRSGVAIKGGPTPILLSPRHASYASTLGKREAPEPLPESGPSPEREQKRFRLDDSGAGEIKLKSGVAAAAAASSGSA</sequence>
<dbReference type="AlphaFoldDB" id="A0A5C3PKD6"/>
<feature type="region of interest" description="Disordered" evidence="1">
    <location>
        <begin position="650"/>
        <end position="677"/>
    </location>
</feature>
<evidence type="ECO:0000256" key="1">
    <source>
        <dbReference type="SAM" id="MobiDB-lite"/>
    </source>
</evidence>
<dbReference type="InterPro" id="IPR040976">
    <property type="entry name" value="Pkinase_fungal"/>
</dbReference>
<feature type="compositionally biased region" description="Basic and acidic residues" evidence="1">
    <location>
        <begin position="897"/>
        <end position="908"/>
    </location>
</feature>
<accession>A0A5C3PKD6</accession>
<feature type="compositionally biased region" description="Basic and acidic residues" evidence="1">
    <location>
        <begin position="824"/>
        <end position="836"/>
    </location>
</feature>
<feature type="region of interest" description="Disordered" evidence="1">
    <location>
        <begin position="712"/>
        <end position="912"/>
    </location>
</feature>
<feature type="compositionally biased region" description="Basic and acidic residues" evidence="1">
    <location>
        <begin position="767"/>
        <end position="776"/>
    </location>
</feature>
<feature type="compositionally biased region" description="Low complexity" evidence="1">
    <location>
        <begin position="777"/>
        <end position="788"/>
    </location>
</feature>
<evidence type="ECO:0000259" key="2">
    <source>
        <dbReference type="Pfam" id="PF17667"/>
    </source>
</evidence>
<dbReference type="Gene3D" id="1.10.510.10">
    <property type="entry name" value="Transferase(Phosphotransferase) domain 1"/>
    <property type="match status" value="1"/>
</dbReference>
<dbReference type="InterPro" id="IPR011009">
    <property type="entry name" value="Kinase-like_dom_sf"/>
</dbReference>
<protein>
    <recommendedName>
        <fullName evidence="2">Fungal-type protein kinase domain-containing protein</fullName>
    </recommendedName>
</protein>
<gene>
    <name evidence="3" type="ORF">K466DRAFT_14766</name>
</gene>
<dbReference type="SUPFAM" id="SSF56112">
    <property type="entry name" value="Protein kinase-like (PK-like)"/>
    <property type="match status" value="1"/>
</dbReference>
<dbReference type="PANTHER" id="PTHR38248">
    <property type="entry name" value="FUNK1 6"/>
    <property type="match status" value="1"/>
</dbReference>
<organism evidence="3 4">
    <name type="scientific">Polyporus arcularius HHB13444</name>
    <dbReference type="NCBI Taxonomy" id="1314778"/>
    <lineage>
        <taxon>Eukaryota</taxon>
        <taxon>Fungi</taxon>
        <taxon>Dikarya</taxon>
        <taxon>Basidiomycota</taxon>
        <taxon>Agaricomycotina</taxon>
        <taxon>Agaricomycetes</taxon>
        <taxon>Polyporales</taxon>
        <taxon>Polyporaceae</taxon>
        <taxon>Polyporus</taxon>
    </lineage>
</organism>
<evidence type="ECO:0000313" key="4">
    <source>
        <dbReference type="Proteomes" id="UP000308197"/>
    </source>
</evidence>
<evidence type="ECO:0000313" key="3">
    <source>
        <dbReference type="EMBL" id="TFK89731.1"/>
    </source>
</evidence>
<reference evidence="3 4" key="1">
    <citation type="journal article" date="2019" name="Nat. Ecol. Evol.">
        <title>Megaphylogeny resolves global patterns of mushroom evolution.</title>
        <authorList>
            <person name="Varga T."/>
            <person name="Krizsan K."/>
            <person name="Foldi C."/>
            <person name="Dima B."/>
            <person name="Sanchez-Garcia M."/>
            <person name="Sanchez-Ramirez S."/>
            <person name="Szollosi G.J."/>
            <person name="Szarkandi J.G."/>
            <person name="Papp V."/>
            <person name="Albert L."/>
            <person name="Andreopoulos W."/>
            <person name="Angelini C."/>
            <person name="Antonin V."/>
            <person name="Barry K.W."/>
            <person name="Bougher N.L."/>
            <person name="Buchanan P."/>
            <person name="Buyck B."/>
            <person name="Bense V."/>
            <person name="Catcheside P."/>
            <person name="Chovatia M."/>
            <person name="Cooper J."/>
            <person name="Damon W."/>
            <person name="Desjardin D."/>
            <person name="Finy P."/>
            <person name="Geml J."/>
            <person name="Haridas S."/>
            <person name="Hughes K."/>
            <person name="Justo A."/>
            <person name="Karasinski D."/>
            <person name="Kautmanova I."/>
            <person name="Kiss B."/>
            <person name="Kocsube S."/>
            <person name="Kotiranta H."/>
            <person name="LaButti K.M."/>
            <person name="Lechner B.E."/>
            <person name="Liimatainen K."/>
            <person name="Lipzen A."/>
            <person name="Lukacs Z."/>
            <person name="Mihaltcheva S."/>
            <person name="Morgado L.N."/>
            <person name="Niskanen T."/>
            <person name="Noordeloos M.E."/>
            <person name="Ohm R.A."/>
            <person name="Ortiz-Santana B."/>
            <person name="Ovrebo C."/>
            <person name="Racz N."/>
            <person name="Riley R."/>
            <person name="Savchenko A."/>
            <person name="Shiryaev A."/>
            <person name="Soop K."/>
            <person name="Spirin V."/>
            <person name="Szebenyi C."/>
            <person name="Tomsovsky M."/>
            <person name="Tulloss R.E."/>
            <person name="Uehling J."/>
            <person name="Grigoriev I.V."/>
            <person name="Vagvolgyi C."/>
            <person name="Papp T."/>
            <person name="Martin F.M."/>
            <person name="Miettinen O."/>
            <person name="Hibbett D.S."/>
            <person name="Nagy L.G."/>
        </authorList>
    </citation>
    <scope>NUCLEOTIDE SEQUENCE [LARGE SCALE GENOMIC DNA]</scope>
    <source>
        <strain evidence="3 4">HHB13444</strain>
    </source>
</reference>
<name>A0A5C3PKD6_9APHY</name>
<dbReference type="PANTHER" id="PTHR38248:SF2">
    <property type="entry name" value="FUNK1 11"/>
    <property type="match status" value="1"/>
</dbReference>
<dbReference type="InParanoid" id="A0A5C3PKD6"/>
<dbReference type="Pfam" id="PF17667">
    <property type="entry name" value="Pkinase_fungal"/>
    <property type="match status" value="1"/>
</dbReference>